<feature type="domain" description="HAT C-terminal dimerisation" evidence="2">
    <location>
        <begin position="572"/>
        <end position="641"/>
    </location>
</feature>
<dbReference type="Pfam" id="PF05699">
    <property type="entry name" value="Dimer_Tnp_hAT"/>
    <property type="match status" value="1"/>
</dbReference>
<evidence type="ECO:0000259" key="1">
    <source>
        <dbReference type="Pfam" id="PF04937"/>
    </source>
</evidence>
<dbReference type="InterPro" id="IPR007021">
    <property type="entry name" value="DUF659"/>
</dbReference>
<protein>
    <recommendedName>
        <fullName evidence="5">DUF659 domain-containing protein</fullName>
    </recommendedName>
</protein>
<dbReference type="SUPFAM" id="SSF53098">
    <property type="entry name" value="Ribonuclease H-like"/>
    <property type="match status" value="1"/>
</dbReference>
<proteinExistence type="predicted"/>
<evidence type="ECO:0000313" key="4">
    <source>
        <dbReference type="Proteomes" id="UP000027138"/>
    </source>
</evidence>
<name>A0A067LBS3_JATCU</name>
<feature type="domain" description="DUF659" evidence="1">
    <location>
        <begin position="199"/>
        <end position="349"/>
    </location>
</feature>
<evidence type="ECO:0000313" key="3">
    <source>
        <dbReference type="EMBL" id="KDP45837.1"/>
    </source>
</evidence>
<dbReference type="EMBL" id="KK914227">
    <property type="protein sequence ID" value="KDP45837.1"/>
    <property type="molecule type" value="Genomic_DNA"/>
</dbReference>
<dbReference type="GO" id="GO:0046983">
    <property type="term" value="F:protein dimerization activity"/>
    <property type="evidence" value="ECO:0007669"/>
    <property type="project" value="InterPro"/>
</dbReference>
<dbReference type="PANTHER" id="PTHR32166:SF63">
    <property type="entry name" value="HAT TRANSPOSON SUPERFAMILY PROTEIN"/>
    <property type="match status" value="1"/>
</dbReference>
<evidence type="ECO:0000259" key="2">
    <source>
        <dbReference type="Pfam" id="PF05699"/>
    </source>
</evidence>
<gene>
    <name evidence="3" type="ORF">JCGZ_17444</name>
</gene>
<accession>A0A067LBS3</accession>
<dbReference type="PANTHER" id="PTHR32166">
    <property type="entry name" value="OSJNBA0013A04.12 PROTEIN"/>
    <property type="match status" value="1"/>
</dbReference>
<sequence length="679" mass="76903">MTSAESFINVHDHGTAVDKKKVRVQCNYCGKVVSGFFRLKCHLGGVGKDVIHCEKVPENVKTLFRNMLEENKKVSLTKEVGKLSQPYLPSKRNLSPALDCFKHIKHEASQTASCGSRNQAEIDSVVEDSVTEHHLIHNRKIDSNSAIDGEEKEDALSRQIKKCIGRFFYETGIDFSAANYPSFRRMLNATLGNGQVKIPTLQELKGWILWDEVKDMRHYANNIRHSWTSTGCSVLLDGWVNEKGQHLVNFVVECPEGPIYLRSDDVSAIINDIDALQSLLDGVIEEVGINNVVQIVACSTTGWVGDVGMQFMVKRRTVFWSVSVSYCIKLMLEKIATLDCIQGTLDKAGIITKFIHGHGELLKLMKNHTHGCDLIKPSKMKFAVPFLTLENIVSEKKNLKDMFTSSEWLTSAWASSPKGKRVVSLMEDLSFWTGAEMTLKATIPLLRVLNLITETNKPQVGYIYETMDQAKETIKGEFKNKKSQYMPFWQVIDEIWDNHLHSPLHAAGYYLNPSLFYSTDFYSDPEVAFGLLCCIVRMVQDQHTQDLISSQLDEYRHARGAFKDGSAIDKRINVSPVQWWSTYGKQYPELQKFAVRILSQTCEGASRYGLKRSLAEMLPRNGSNCIEHKELNDLTYLHYNMHLQNTQFGIESDLDAEEIYLIDDWIVDETLETAPSNGG</sequence>
<reference evidence="3 4" key="1">
    <citation type="journal article" date="2014" name="PLoS ONE">
        <title>Global Analysis of Gene Expression Profiles in Physic Nut (Jatropha curcas L.) Seedlings Exposed to Salt Stress.</title>
        <authorList>
            <person name="Zhang L."/>
            <person name="Zhang C."/>
            <person name="Wu P."/>
            <person name="Chen Y."/>
            <person name="Li M."/>
            <person name="Jiang H."/>
            <person name="Wu G."/>
        </authorList>
    </citation>
    <scope>NUCLEOTIDE SEQUENCE [LARGE SCALE GENOMIC DNA]</scope>
    <source>
        <strain evidence="4">cv. GZQX0401</strain>
        <tissue evidence="3">Young leaves</tissue>
    </source>
</reference>
<dbReference type="OrthoDB" id="1741262at2759"/>
<dbReference type="AlphaFoldDB" id="A0A067LBS3"/>
<dbReference type="Proteomes" id="UP000027138">
    <property type="component" value="Unassembled WGS sequence"/>
</dbReference>
<organism evidence="3 4">
    <name type="scientific">Jatropha curcas</name>
    <name type="common">Barbados nut</name>
    <dbReference type="NCBI Taxonomy" id="180498"/>
    <lineage>
        <taxon>Eukaryota</taxon>
        <taxon>Viridiplantae</taxon>
        <taxon>Streptophyta</taxon>
        <taxon>Embryophyta</taxon>
        <taxon>Tracheophyta</taxon>
        <taxon>Spermatophyta</taxon>
        <taxon>Magnoliopsida</taxon>
        <taxon>eudicotyledons</taxon>
        <taxon>Gunneridae</taxon>
        <taxon>Pentapetalae</taxon>
        <taxon>rosids</taxon>
        <taxon>fabids</taxon>
        <taxon>Malpighiales</taxon>
        <taxon>Euphorbiaceae</taxon>
        <taxon>Crotonoideae</taxon>
        <taxon>Jatropheae</taxon>
        <taxon>Jatropha</taxon>
    </lineage>
</organism>
<dbReference type="InterPro" id="IPR012337">
    <property type="entry name" value="RNaseH-like_sf"/>
</dbReference>
<evidence type="ECO:0008006" key="5">
    <source>
        <dbReference type="Google" id="ProtNLM"/>
    </source>
</evidence>
<keyword evidence="4" id="KW-1185">Reference proteome</keyword>
<dbReference type="InterPro" id="IPR008906">
    <property type="entry name" value="HATC_C_dom"/>
</dbReference>
<dbReference type="KEGG" id="jcu:105640149"/>
<dbReference type="Pfam" id="PF04937">
    <property type="entry name" value="DUF659"/>
    <property type="match status" value="1"/>
</dbReference>